<dbReference type="EMBL" id="JAGMUU010000038">
    <property type="protein sequence ID" value="KAH7115416.1"/>
    <property type="molecule type" value="Genomic_DNA"/>
</dbReference>
<evidence type="ECO:0000256" key="1">
    <source>
        <dbReference type="SAM" id="MobiDB-lite"/>
    </source>
</evidence>
<feature type="region of interest" description="Disordered" evidence="1">
    <location>
        <begin position="1"/>
        <end position="42"/>
    </location>
</feature>
<feature type="non-terminal residue" evidence="2">
    <location>
        <position position="257"/>
    </location>
</feature>
<accession>A0A9P9DA28</accession>
<comment type="caution">
    <text evidence="2">The sequence shown here is derived from an EMBL/GenBank/DDBJ whole genome shotgun (WGS) entry which is preliminary data.</text>
</comment>
<evidence type="ECO:0000313" key="3">
    <source>
        <dbReference type="Proteomes" id="UP000717696"/>
    </source>
</evidence>
<proteinExistence type="predicted"/>
<evidence type="ECO:0000313" key="2">
    <source>
        <dbReference type="EMBL" id="KAH7115416.1"/>
    </source>
</evidence>
<keyword evidence="3" id="KW-1185">Reference proteome</keyword>
<dbReference type="AlphaFoldDB" id="A0A9P9DA28"/>
<reference evidence="2" key="1">
    <citation type="journal article" date="2021" name="Nat. Commun.">
        <title>Genetic determinants of endophytism in the Arabidopsis root mycobiome.</title>
        <authorList>
            <person name="Mesny F."/>
            <person name="Miyauchi S."/>
            <person name="Thiergart T."/>
            <person name="Pickel B."/>
            <person name="Atanasova L."/>
            <person name="Karlsson M."/>
            <person name="Huettel B."/>
            <person name="Barry K.W."/>
            <person name="Haridas S."/>
            <person name="Chen C."/>
            <person name="Bauer D."/>
            <person name="Andreopoulos W."/>
            <person name="Pangilinan J."/>
            <person name="LaButti K."/>
            <person name="Riley R."/>
            <person name="Lipzen A."/>
            <person name="Clum A."/>
            <person name="Drula E."/>
            <person name="Henrissat B."/>
            <person name="Kohler A."/>
            <person name="Grigoriev I.V."/>
            <person name="Martin F.M."/>
            <person name="Hacquard S."/>
        </authorList>
    </citation>
    <scope>NUCLEOTIDE SEQUENCE</scope>
    <source>
        <strain evidence="2">MPI-CAGE-AT-0021</strain>
    </source>
</reference>
<dbReference type="Proteomes" id="UP000717696">
    <property type="component" value="Unassembled WGS sequence"/>
</dbReference>
<gene>
    <name evidence="2" type="ORF">B0J13DRAFT_408568</name>
</gene>
<dbReference type="OrthoDB" id="5098447at2759"/>
<name>A0A9P9DA28_9HYPO</name>
<feature type="non-terminal residue" evidence="2">
    <location>
        <position position="1"/>
    </location>
</feature>
<organism evidence="2 3">
    <name type="scientific">Dactylonectria estremocensis</name>
    <dbReference type="NCBI Taxonomy" id="1079267"/>
    <lineage>
        <taxon>Eukaryota</taxon>
        <taxon>Fungi</taxon>
        <taxon>Dikarya</taxon>
        <taxon>Ascomycota</taxon>
        <taxon>Pezizomycotina</taxon>
        <taxon>Sordariomycetes</taxon>
        <taxon>Hypocreomycetidae</taxon>
        <taxon>Hypocreales</taxon>
        <taxon>Nectriaceae</taxon>
        <taxon>Dactylonectria</taxon>
    </lineage>
</organism>
<protein>
    <submittedName>
        <fullName evidence="2">Uncharacterized protein</fullName>
    </submittedName>
</protein>
<sequence>EDAQRDARQWAASSGEEDLVAGETGSGGAVEGDDEAQSAYRSDDIGDATRLIDVVRNAAAANQITGDSKELSAMMQQLCRFQHAALGSTSELRARIAVESEGRTVTLPGGPFTGAEVPAQRLLKSIKSQQTSASREAEKTIQGIQGVTDRNATSRNAAVDGVLSGFGEQDVQLTAADPEESTPGTGPTAEVRFGPSTSFLAAGRKLADLFTLNKKQSVAFLLICQQLDLMLRGERAAGPATPQLCQFVGGEGGTGKS</sequence>